<proteinExistence type="predicted"/>
<comment type="subcellular location">
    <subcellularLocation>
        <location evidence="2">Cell inner membrane</location>
        <topology evidence="2">Multi-pass membrane protein</topology>
    </subcellularLocation>
</comment>
<evidence type="ECO:0000256" key="5">
    <source>
        <dbReference type="ARBA" id="ARBA00022679"/>
    </source>
</evidence>
<dbReference type="SUPFAM" id="SSF55874">
    <property type="entry name" value="ATPase domain of HSP90 chaperone/DNA topoisomerase II/histidine kinase"/>
    <property type="match status" value="1"/>
</dbReference>
<dbReference type="GO" id="GO:0000155">
    <property type="term" value="F:phosphorelay sensor kinase activity"/>
    <property type="evidence" value="ECO:0007669"/>
    <property type="project" value="InterPro"/>
</dbReference>
<keyword evidence="5" id="KW-0808">Transferase</keyword>
<organism evidence="13 14">
    <name type="scientific">Piscinibacter koreensis</name>
    <dbReference type="NCBI Taxonomy" id="2742824"/>
    <lineage>
        <taxon>Bacteria</taxon>
        <taxon>Pseudomonadati</taxon>
        <taxon>Pseudomonadota</taxon>
        <taxon>Betaproteobacteria</taxon>
        <taxon>Burkholderiales</taxon>
        <taxon>Sphaerotilaceae</taxon>
        <taxon>Piscinibacter</taxon>
    </lineage>
</organism>
<dbReference type="PROSITE" id="PS50112">
    <property type="entry name" value="PAS"/>
    <property type="match status" value="2"/>
</dbReference>
<keyword evidence="4 7" id="KW-0597">Phosphoprotein</keyword>
<dbReference type="SMART" id="SM00387">
    <property type="entry name" value="HATPase_c"/>
    <property type="match status" value="1"/>
</dbReference>
<dbReference type="InterPro" id="IPR001610">
    <property type="entry name" value="PAC"/>
</dbReference>
<dbReference type="InterPro" id="IPR011006">
    <property type="entry name" value="CheY-like_superfamily"/>
</dbReference>
<sequence length="690" mass="74445">MDPDDVQAMQLECAELRARLDEAEATLAAIRGGDVDALVIGDHVYTLDSANAASNSLRKDVLAQMQDAVVACDDDGRVIYMNPAAERQYRRSMSEALGHPRRELFTETWTDAASEARSLDSLQRHGTYRAHSIHTRRDGSRLHVEATVSRLEGADGASIGHLAVIRDISERVQNEESLRAATEALARRERQFATLVENSPDVLARFDRELRHRYVSPVVERYTGLRPDQFIGKTNLELGMDAALGAQLSEAAERVFQTGQVGRTKFRVRAVDGTDAVFEARIVPEFADDGGIESVLSIAADVTEQEAVDAARRAAEASLRESDRRKDEFLATLAHELRNPLAPIRNALGLMRLSTDGATHANARAVIERQLLQMVHLVDDLLDVGRISQGKLELRRDSVDVAAAVQAAVETSRPLIDAGRHQLTMHLPPPGALRVDADATRLTQIVANLLNNAAKYTPEGGRIEVAATRDGPDALISVSDSGVGIPPDMLPQVFDMFAQVNRTLDRAQGGLGIGLALVKQLVELHGGSVVASSAGDGRGSTFTVRIPALDAPREGDPGAPLGVAACESEGECRVLVVDDNVDSAESLAKVLELLGFQTRTAFDGGEAVRIAAEFEPKVALLDLGLPVLSGFEVATRLREADPAVTLVAISGWGQADDRRRSAAAGFDHHFVKPVDIDALLRVLTRARQPA</sequence>
<comment type="catalytic activity">
    <reaction evidence="1">
        <text>ATP + protein L-histidine = ADP + protein N-phospho-L-histidine.</text>
        <dbReference type="EC" id="2.7.13.3"/>
    </reaction>
</comment>
<dbReference type="InterPro" id="IPR005467">
    <property type="entry name" value="His_kinase_dom"/>
</dbReference>
<dbReference type="InterPro" id="IPR001789">
    <property type="entry name" value="Sig_transdc_resp-reg_receiver"/>
</dbReference>
<dbReference type="EMBL" id="JABWMJ010000003">
    <property type="protein sequence ID" value="NUZ05863.1"/>
    <property type="molecule type" value="Genomic_DNA"/>
</dbReference>
<dbReference type="SMART" id="SM00091">
    <property type="entry name" value="PAS"/>
    <property type="match status" value="2"/>
</dbReference>
<dbReference type="InterPro" id="IPR036097">
    <property type="entry name" value="HisK_dim/P_sf"/>
</dbReference>
<dbReference type="CDD" id="cd16922">
    <property type="entry name" value="HATPase_EvgS-ArcB-TorS-like"/>
    <property type="match status" value="1"/>
</dbReference>
<feature type="domain" description="Histidine kinase" evidence="9">
    <location>
        <begin position="332"/>
        <end position="550"/>
    </location>
</feature>
<evidence type="ECO:0000256" key="8">
    <source>
        <dbReference type="SAM" id="Coils"/>
    </source>
</evidence>
<dbReference type="InterPro" id="IPR036890">
    <property type="entry name" value="HATPase_C_sf"/>
</dbReference>
<dbReference type="InterPro" id="IPR000014">
    <property type="entry name" value="PAS"/>
</dbReference>
<protein>
    <recommendedName>
        <fullName evidence="3">histidine kinase</fullName>
        <ecNumber evidence="3">2.7.13.3</ecNumber>
    </recommendedName>
</protein>
<name>A0A7Y6NMD6_9BURK</name>
<evidence type="ECO:0000256" key="6">
    <source>
        <dbReference type="ARBA" id="ARBA00022777"/>
    </source>
</evidence>
<feature type="domain" description="PAC" evidence="12">
    <location>
        <begin position="262"/>
        <end position="314"/>
    </location>
</feature>
<evidence type="ECO:0000259" key="9">
    <source>
        <dbReference type="PROSITE" id="PS50109"/>
    </source>
</evidence>
<dbReference type="PRINTS" id="PR00344">
    <property type="entry name" value="BCTRLSENSOR"/>
</dbReference>
<dbReference type="InterPro" id="IPR003594">
    <property type="entry name" value="HATPase_dom"/>
</dbReference>
<dbReference type="Pfam" id="PF02518">
    <property type="entry name" value="HATPase_c"/>
    <property type="match status" value="1"/>
</dbReference>
<comment type="caution">
    <text evidence="13">The sequence shown here is derived from an EMBL/GenBank/DDBJ whole genome shotgun (WGS) entry which is preliminary data.</text>
</comment>
<dbReference type="PROSITE" id="PS50110">
    <property type="entry name" value="RESPONSE_REGULATORY"/>
    <property type="match status" value="1"/>
</dbReference>
<dbReference type="Gene3D" id="3.30.565.10">
    <property type="entry name" value="Histidine kinase-like ATPase, C-terminal domain"/>
    <property type="match status" value="1"/>
</dbReference>
<feature type="modified residue" description="4-aspartylphosphate" evidence="7">
    <location>
        <position position="622"/>
    </location>
</feature>
<dbReference type="PANTHER" id="PTHR43047:SF72">
    <property type="entry name" value="OSMOSENSING HISTIDINE PROTEIN KINASE SLN1"/>
    <property type="match status" value="1"/>
</dbReference>
<dbReference type="SUPFAM" id="SSF47384">
    <property type="entry name" value="Homodimeric domain of signal transducing histidine kinase"/>
    <property type="match status" value="1"/>
</dbReference>
<dbReference type="Gene3D" id="3.40.50.2300">
    <property type="match status" value="1"/>
</dbReference>
<evidence type="ECO:0000259" key="11">
    <source>
        <dbReference type="PROSITE" id="PS50112"/>
    </source>
</evidence>
<accession>A0A7Y6NMD6</accession>
<dbReference type="GO" id="GO:0005886">
    <property type="term" value="C:plasma membrane"/>
    <property type="evidence" value="ECO:0007669"/>
    <property type="project" value="UniProtKB-SubCell"/>
</dbReference>
<dbReference type="SMART" id="SM00086">
    <property type="entry name" value="PAC"/>
    <property type="match status" value="2"/>
</dbReference>
<dbReference type="FunFam" id="3.30.565.10:FF:000006">
    <property type="entry name" value="Sensor histidine kinase WalK"/>
    <property type="match status" value="1"/>
</dbReference>
<feature type="domain" description="Response regulatory" evidence="10">
    <location>
        <begin position="573"/>
        <end position="687"/>
    </location>
</feature>
<dbReference type="Pfam" id="PF00512">
    <property type="entry name" value="HisKA"/>
    <property type="match status" value="1"/>
</dbReference>
<evidence type="ECO:0000256" key="3">
    <source>
        <dbReference type="ARBA" id="ARBA00012438"/>
    </source>
</evidence>
<feature type="coiled-coil region" evidence="8">
    <location>
        <begin position="6"/>
        <end position="33"/>
    </location>
</feature>
<dbReference type="Pfam" id="PF08448">
    <property type="entry name" value="PAS_4"/>
    <property type="match status" value="2"/>
</dbReference>
<dbReference type="InterPro" id="IPR003661">
    <property type="entry name" value="HisK_dim/P_dom"/>
</dbReference>
<dbReference type="RefSeq" id="WP_176068199.1">
    <property type="nucleotide sequence ID" value="NZ_JABWMJ010000003.1"/>
</dbReference>
<dbReference type="Gene3D" id="3.30.450.20">
    <property type="entry name" value="PAS domain"/>
    <property type="match status" value="2"/>
</dbReference>
<feature type="domain" description="PAC" evidence="12">
    <location>
        <begin position="124"/>
        <end position="180"/>
    </location>
</feature>
<dbReference type="GO" id="GO:0009927">
    <property type="term" value="F:histidine phosphotransfer kinase activity"/>
    <property type="evidence" value="ECO:0007669"/>
    <property type="project" value="TreeGrafter"/>
</dbReference>
<dbReference type="EC" id="2.7.13.3" evidence="3"/>
<keyword evidence="8" id="KW-0175">Coiled coil</keyword>
<dbReference type="CDD" id="cd17580">
    <property type="entry name" value="REC_2_DhkD-like"/>
    <property type="match status" value="1"/>
</dbReference>
<evidence type="ECO:0000256" key="2">
    <source>
        <dbReference type="ARBA" id="ARBA00004429"/>
    </source>
</evidence>
<keyword evidence="6" id="KW-0418">Kinase</keyword>
<dbReference type="AlphaFoldDB" id="A0A7Y6NMD6"/>
<keyword evidence="14" id="KW-1185">Reference proteome</keyword>
<dbReference type="SMART" id="SM00388">
    <property type="entry name" value="HisKA"/>
    <property type="match status" value="1"/>
</dbReference>
<feature type="domain" description="PAS" evidence="11">
    <location>
        <begin position="54"/>
        <end position="98"/>
    </location>
</feature>
<dbReference type="PROSITE" id="PS50113">
    <property type="entry name" value="PAC"/>
    <property type="match status" value="2"/>
</dbReference>
<evidence type="ECO:0000313" key="14">
    <source>
        <dbReference type="Proteomes" id="UP000529637"/>
    </source>
</evidence>
<dbReference type="Pfam" id="PF00072">
    <property type="entry name" value="Response_reg"/>
    <property type="match status" value="1"/>
</dbReference>
<dbReference type="CDD" id="cd00130">
    <property type="entry name" value="PAS"/>
    <property type="match status" value="2"/>
</dbReference>
<dbReference type="SUPFAM" id="SSF55785">
    <property type="entry name" value="PYP-like sensor domain (PAS domain)"/>
    <property type="match status" value="2"/>
</dbReference>
<dbReference type="InterPro" id="IPR013656">
    <property type="entry name" value="PAS_4"/>
</dbReference>
<dbReference type="InterPro" id="IPR004358">
    <property type="entry name" value="Sig_transdc_His_kin-like_C"/>
</dbReference>
<dbReference type="CDD" id="cd00082">
    <property type="entry name" value="HisKA"/>
    <property type="match status" value="1"/>
</dbReference>
<dbReference type="InterPro" id="IPR000700">
    <property type="entry name" value="PAS-assoc_C"/>
</dbReference>
<dbReference type="NCBIfam" id="TIGR00229">
    <property type="entry name" value="sensory_box"/>
    <property type="match status" value="2"/>
</dbReference>
<evidence type="ECO:0000259" key="10">
    <source>
        <dbReference type="PROSITE" id="PS50110"/>
    </source>
</evidence>
<reference evidence="13 14" key="1">
    <citation type="submission" date="2020-06" db="EMBL/GenBank/DDBJ databases">
        <title>Schlegella sp. ID0723 isolated from air conditioner.</title>
        <authorList>
            <person name="Kim D.Y."/>
            <person name="Kim D.-U."/>
        </authorList>
    </citation>
    <scope>NUCLEOTIDE SEQUENCE [LARGE SCALE GENOMIC DNA]</scope>
    <source>
        <strain evidence="13 14">ID0723</strain>
    </source>
</reference>
<evidence type="ECO:0000259" key="12">
    <source>
        <dbReference type="PROSITE" id="PS50113"/>
    </source>
</evidence>
<dbReference type="Proteomes" id="UP000529637">
    <property type="component" value="Unassembled WGS sequence"/>
</dbReference>
<gene>
    <name evidence="13" type="ORF">HQN59_08805</name>
</gene>
<dbReference type="InterPro" id="IPR035965">
    <property type="entry name" value="PAS-like_dom_sf"/>
</dbReference>
<dbReference type="SUPFAM" id="SSF52172">
    <property type="entry name" value="CheY-like"/>
    <property type="match status" value="1"/>
</dbReference>
<dbReference type="PANTHER" id="PTHR43047">
    <property type="entry name" value="TWO-COMPONENT HISTIDINE PROTEIN KINASE"/>
    <property type="match status" value="1"/>
</dbReference>
<dbReference type="PROSITE" id="PS50109">
    <property type="entry name" value="HIS_KIN"/>
    <property type="match status" value="1"/>
</dbReference>
<evidence type="ECO:0000256" key="4">
    <source>
        <dbReference type="ARBA" id="ARBA00022553"/>
    </source>
</evidence>
<evidence type="ECO:0000256" key="7">
    <source>
        <dbReference type="PROSITE-ProRule" id="PRU00169"/>
    </source>
</evidence>
<evidence type="ECO:0000256" key="1">
    <source>
        <dbReference type="ARBA" id="ARBA00000085"/>
    </source>
</evidence>
<dbReference type="SMART" id="SM00448">
    <property type="entry name" value="REC"/>
    <property type="match status" value="1"/>
</dbReference>
<dbReference type="Gene3D" id="1.10.287.130">
    <property type="match status" value="1"/>
</dbReference>
<evidence type="ECO:0000313" key="13">
    <source>
        <dbReference type="EMBL" id="NUZ05863.1"/>
    </source>
</evidence>
<feature type="domain" description="PAS" evidence="11">
    <location>
        <begin position="188"/>
        <end position="236"/>
    </location>
</feature>